<comment type="caution">
    <text evidence="3">The sequence shown here is derived from an EMBL/GenBank/DDBJ whole genome shotgun (WGS) entry which is preliminary data.</text>
</comment>
<evidence type="ECO:0000313" key="4">
    <source>
        <dbReference type="Proteomes" id="UP001597034"/>
    </source>
</evidence>
<dbReference type="GO" id="GO:0016616">
    <property type="term" value="F:oxidoreductase activity, acting on the CH-OH group of donors, NAD or NADP as acceptor"/>
    <property type="evidence" value="ECO:0007669"/>
    <property type="project" value="UniProtKB-ARBA"/>
</dbReference>
<protein>
    <submittedName>
        <fullName evidence="3">Zinc-binding dehydrogenase</fullName>
    </submittedName>
</protein>
<dbReference type="Pfam" id="PF13602">
    <property type="entry name" value="ADH_zinc_N_2"/>
    <property type="match status" value="1"/>
</dbReference>
<dbReference type="PANTHER" id="PTHR44154:SF1">
    <property type="entry name" value="QUINONE OXIDOREDUCTASE"/>
    <property type="match status" value="1"/>
</dbReference>
<evidence type="ECO:0000256" key="1">
    <source>
        <dbReference type="ARBA" id="ARBA00022857"/>
    </source>
</evidence>
<dbReference type="InterPro" id="IPR020843">
    <property type="entry name" value="ER"/>
</dbReference>
<proteinExistence type="predicted"/>
<dbReference type="GO" id="GO:0043168">
    <property type="term" value="F:anion binding"/>
    <property type="evidence" value="ECO:0007669"/>
    <property type="project" value="UniProtKB-ARBA"/>
</dbReference>
<evidence type="ECO:0000259" key="2">
    <source>
        <dbReference type="SMART" id="SM00829"/>
    </source>
</evidence>
<dbReference type="InterPro" id="IPR036291">
    <property type="entry name" value="NAD(P)-bd_dom_sf"/>
</dbReference>
<dbReference type="Gene3D" id="3.90.180.10">
    <property type="entry name" value="Medium-chain alcohol dehydrogenases, catalytic domain"/>
    <property type="match status" value="1"/>
</dbReference>
<dbReference type="Gene3D" id="3.40.50.720">
    <property type="entry name" value="NAD(P)-binding Rossmann-like Domain"/>
    <property type="match status" value="1"/>
</dbReference>
<name>A0ABD6DIA0_9EURY</name>
<dbReference type="SUPFAM" id="SSF50129">
    <property type="entry name" value="GroES-like"/>
    <property type="match status" value="1"/>
</dbReference>
<dbReference type="InterPro" id="IPR051603">
    <property type="entry name" value="Zinc-ADH_QOR/CCCR"/>
</dbReference>
<dbReference type="SMART" id="SM00829">
    <property type="entry name" value="PKS_ER"/>
    <property type="match status" value="1"/>
</dbReference>
<dbReference type="SUPFAM" id="SSF51735">
    <property type="entry name" value="NAD(P)-binding Rossmann-fold domains"/>
    <property type="match status" value="1"/>
</dbReference>
<organism evidence="3 4">
    <name type="scientific">Haloarchaeobius litoreus</name>
    <dbReference type="NCBI Taxonomy" id="755306"/>
    <lineage>
        <taxon>Archaea</taxon>
        <taxon>Methanobacteriati</taxon>
        <taxon>Methanobacteriota</taxon>
        <taxon>Stenosarchaea group</taxon>
        <taxon>Halobacteria</taxon>
        <taxon>Halobacteriales</taxon>
        <taxon>Halorubellaceae</taxon>
        <taxon>Haloarchaeobius</taxon>
    </lineage>
</organism>
<dbReference type="InterPro" id="IPR011032">
    <property type="entry name" value="GroES-like_sf"/>
</dbReference>
<keyword evidence="1" id="KW-0521">NADP</keyword>
<dbReference type="Pfam" id="PF08240">
    <property type="entry name" value="ADH_N"/>
    <property type="match status" value="1"/>
</dbReference>
<evidence type="ECO:0000313" key="3">
    <source>
        <dbReference type="EMBL" id="MFD1645982.1"/>
    </source>
</evidence>
<dbReference type="AlphaFoldDB" id="A0ABD6DIA0"/>
<dbReference type="EMBL" id="JBHUDO010000002">
    <property type="protein sequence ID" value="MFD1645982.1"/>
    <property type="molecule type" value="Genomic_DNA"/>
</dbReference>
<dbReference type="GO" id="GO:0044281">
    <property type="term" value="P:small molecule metabolic process"/>
    <property type="evidence" value="ECO:0007669"/>
    <property type="project" value="UniProtKB-ARBA"/>
</dbReference>
<dbReference type="RefSeq" id="WP_256398494.1">
    <property type="nucleotide sequence ID" value="NZ_JANHJR010000001.1"/>
</dbReference>
<reference evidence="3 4" key="1">
    <citation type="journal article" date="2019" name="Int. J. Syst. Evol. Microbiol.">
        <title>The Global Catalogue of Microorganisms (GCM) 10K type strain sequencing project: providing services to taxonomists for standard genome sequencing and annotation.</title>
        <authorList>
            <consortium name="The Broad Institute Genomics Platform"/>
            <consortium name="The Broad Institute Genome Sequencing Center for Infectious Disease"/>
            <person name="Wu L."/>
            <person name="Ma J."/>
        </authorList>
    </citation>
    <scope>NUCLEOTIDE SEQUENCE [LARGE SCALE GENOMIC DNA]</scope>
    <source>
        <strain evidence="3 4">CGMCC 1.10390</strain>
    </source>
</reference>
<dbReference type="InterPro" id="IPR013154">
    <property type="entry name" value="ADH-like_N"/>
</dbReference>
<dbReference type="Proteomes" id="UP001597034">
    <property type="component" value="Unassembled WGS sequence"/>
</dbReference>
<sequence>MDAMVITEFGGTDVFERRDVEKPTPGPTELLVRVHASSINPVDCQIREAGSWAGISPPTVIGYDVSGVVESVGGAVTDFEAGDEVFYTPEIFGKQGSYAEYHVADESIVARKPDRLSHQEAAALPLAGGTAWEAIVDRGDVMASETVLIHGAGGVGSHAVQIADASGAQVVATASPQTVEQTENLGATRAIDYESESFEDVITSEFDESMDLVFDTVGGEMLVKSTDVTKAHGRLVTILEPEGAWGNAYQKNLTVEMLFLERDRRPLDGLRRLVEQGRLDPVIDSVLPLEEVAKAHEMVEGSGLTGKVVLDVAGD</sequence>
<dbReference type="GO" id="GO:0030554">
    <property type="term" value="F:adenyl nucleotide binding"/>
    <property type="evidence" value="ECO:0007669"/>
    <property type="project" value="UniProtKB-ARBA"/>
</dbReference>
<gene>
    <name evidence="3" type="ORF">ACFSBL_09830</name>
</gene>
<feature type="domain" description="Enoyl reductase (ER)" evidence="2">
    <location>
        <begin position="10"/>
        <end position="310"/>
    </location>
</feature>
<accession>A0ABD6DIA0</accession>
<dbReference type="PANTHER" id="PTHR44154">
    <property type="entry name" value="QUINONE OXIDOREDUCTASE"/>
    <property type="match status" value="1"/>
</dbReference>
<keyword evidence="4" id="KW-1185">Reference proteome</keyword>